<evidence type="ECO:0000256" key="2">
    <source>
        <dbReference type="SAM" id="Phobius"/>
    </source>
</evidence>
<accession>A0ABS9JUQ0</accession>
<dbReference type="NCBIfam" id="TIGR01167">
    <property type="entry name" value="LPXTG_anchor"/>
    <property type="match status" value="1"/>
</dbReference>
<feature type="region of interest" description="Disordered" evidence="1">
    <location>
        <begin position="1"/>
        <end position="45"/>
    </location>
</feature>
<comment type="caution">
    <text evidence="3">The sequence shown here is derived from an EMBL/GenBank/DDBJ whole genome shotgun (WGS) entry which is preliminary data.</text>
</comment>
<keyword evidence="2" id="KW-1133">Transmembrane helix</keyword>
<sequence length="81" mass="7646">APSRSAPAQPATPAPSASEAGAAPAGTAENAPSPAVGDSNLAETGANSRTGLIAGIAAALVVVGGGAVWFGMRRRGASRHG</sequence>
<name>A0ABS9JUQ0_9ACTN</name>
<dbReference type="RefSeq" id="WP_237482683.1">
    <property type="nucleotide sequence ID" value="NZ_JAKKZF010000319.1"/>
</dbReference>
<feature type="compositionally biased region" description="Low complexity" evidence="1">
    <location>
        <begin position="1"/>
        <end position="33"/>
    </location>
</feature>
<organism evidence="3 4">
    <name type="scientific">Streptomyces tricolor</name>
    <dbReference type="NCBI Taxonomy" id="68277"/>
    <lineage>
        <taxon>Bacteria</taxon>
        <taxon>Bacillati</taxon>
        <taxon>Actinomycetota</taxon>
        <taxon>Actinomycetes</taxon>
        <taxon>Kitasatosporales</taxon>
        <taxon>Streptomycetaceae</taxon>
        <taxon>Streptomyces</taxon>
        <taxon>Streptomyces violaceoruber group</taxon>
    </lineage>
</organism>
<keyword evidence="2" id="KW-0812">Transmembrane</keyword>
<keyword evidence="2" id="KW-0472">Membrane</keyword>
<dbReference type="NCBIfam" id="NF041528">
    <property type="entry name" value="strep_LAETG"/>
    <property type="match status" value="1"/>
</dbReference>
<evidence type="ECO:0000313" key="4">
    <source>
        <dbReference type="Proteomes" id="UP001299012"/>
    </source>
</evidence>
<evidence type="ECO:0000256" key="1">
    <source>
        <dbReference type="SAM" id="MobiDB-lite"/>
    </source>
</evidence>
<proteinExistence type="predicted"/>
<feature type="non-terminal residue" evidence="3">
    <location>
        <position position="1"/>
    </location>
</feature>
<evidence type="ECO:0000313" key="3">
    <source>
        <dbReference type="EMBL" id="MCG0069303.1"/>
    </source>
</evidence>
<keyword evidence="4" id="KW-1185">Reference proteome</keyword>
<dbReference type="Proteomes" id="UP001299012">
    <property type="component" value="Unassembled WGS sequence"/>
</dbReference>
<gene>
    <name evidence="3" type="ORF">L0F81_39605</name>
</gene>
<protein>
    <submittedName>
        <fullName evidence="3">LPXTG cell wall anchor domain-containing protein</fullName>
    </submittedName>
</protein>
<dbReference type="EMBL" id="JAKKZF010000319">
    <property type="protein sequence ID" value="MCG0069303.1"/>
    <property type="molecule type" value="Genomic_DNA"/>
</dbReference>
<feature type="transmembrane region" description="Helical" evidence="2">
    <location>
        <begin position="51"/>
        <end position="72"/>
    </location>
</feature>
<reference evidence="3 4" key="1">
    <citation type="submission" date="2022-01" db="EMBL/GenBank/DDBJ databases">
        <title>Draft Genome Sequences of Seven Type Strains of the Genus Streptomyces.</title>
        <authorList>
            <person name="Aziz S."/>
            <person name="Coretto E."/>
            <person name="Chronakova A."/>
            <person name="Sproer C."/>
            <person name="Huber K."/>
            <person name="Nouioui I."/>
            <person name="Gross H."/>
        </authorList>
    </citation>
    <scope>NUCLEOTIDE SEQUENCE [LARGE SCALE GENOMIC DNA]</scope>
    <source>
        <strain evidence="3 4">DSM 41685</strain>
    </source>
</reference>